<dbReference type="NCBIfam" id="NF033788">
    <property type="entry name" value="HTH_metalloreg"/>
    <property type="match status" value="1"/>
</dbReference>
<dbReference type="RefSeq" id="WP_013703211.1">
    <property type="nucleotide sequence ID" value="NC_015387.1"/>
</dbReference>
<dbReference type="KEGG" id="mhd:Marky_0404"/>
<evidence type="ECO:0000256" key="2">
    <source>
        <dbReference type="ARBA" id="ARBA00023125"/>
    </source>
</evidence>
<sequence>MGRTNEVCQIRVVHEEAVEKAKAALPKGEVLLGASVLLKALSDPTRIKILSALRETELCVCDLAAALGMSESAVSHQLRLLRTTRLVAYRKEGRQVYYRLADQHVEAILDCALEHARE</sequence>
<name>F2NKW7_MARHT</name>
<gene>
    <name evidence="5" type="ordered locus">Marky_0404</name>
</gene>
<dbReference type="eggNOG" id="COG0640">
    <property type="taxonomic scope" value="Bacteria"/>
</dbReference>
<dbReference type="OrthoDB" id="9794330at2"/>
<evidence type="ECO:0000256" key="1">
    <source>
        <dbReference type="ARBA" id="ARBA00023015"/>
    </source>
</evidence>
<dbReference type="CDD" id="cd00090">
    <property type="entry name" value="HTH_ARSR"/>
    <property type="match status" value="1"/>
</dbReference>
<keyword evidence="1" id="KW-0805">Transcription regulation</keyword>
<keyword evidence="6" id="KW-1185">Reference proteome</keyword>
<dbReference type="InterPro" id="IPR036388">
    <property type="entry name" value="WH-like_DNA-bd_sf"/>
</dbReference>
<dbReference type="EMBL" id="CP002630">
    <property type="protein sequence ID" value="AEB11156.1"/>
    <property type="molecule type" value="Genomic_DNA"/>
</dbReference>
<dbReference type="InterPro" id="IPR018334">
    <property type="entry name" value="ArsR_HTH"/>
</dbReference>
<dbReference type="PANTHER" id="PTHR43132">
    <property type="entry name" value="ARSENICAL RESISTANCE OPERON REPRESSOR ARSR-RELATED"/>
    <property type="match status" value="1"/>
</dbReference>
<dbReference type="PROSITE" id="PS00846">
    <property type="entry name" value="HTH_ARSR_1"/>
    <property type="match status" value="1"/>
</dbReference>
<evidence type="ECO:0000313" key="6">
    <source>
        <dbReference type="Proteomes" id="UP000007030"/>
    </source>
</evidence>
<evidence type="ECO:0000313" key="5">
    <source>
        <dbReference type="EMBL" id="AEB11156.1"/>
    </source>
</evidence>
<dbReference type="HOGENOM" id="CLU_097806_7_3_0"/>
<dbReference type="InterPro" id="IPR011991">
    <property type="entry name" value="ArsR-like_HTH"/>
</dbReference>
<reference evidence="5 6" key="1">
    <citation type="journal article" date="2012" name="Stand. Genomic Sci.">
        <title>Complete genome sequence of the aerobic, heterotroph Marinithermus hydrothermalis type strain (T1(T)) from a deep-sea hydrothermal vent chimney.</title>
        <authorList>
            <person name="Copeland A."/>
            <person name="Gu W."/>
            <person name="Yasawong M."/>
            <person name="Lapidus A."/>
            <person name="Lucas S."/>
            <person name="Deshpande S."/>
            <person name="Pagani I."/>
            <person name="Tapia R."/>
            <person name="Cheng J.F."/>
            <person name="Goodwin L.A."/>
            <person name="Pitluck S."/>
            <person name="Liolios K."/>
            <person name="Ivanova N."/>
            <person name="Mavromatis K."/>
            <person name="Mikhailova N."/>
            <person name="Pati A."/>
            <person name="Chen A."/>
            <person name="Palaniappan K."/>
            <person name="Land M."/>
            <person name="Pan C."/>
            <person name="Brambilla E.M."/>
            <person name="Rohde M."/>
            <person name="Tindall B.J."/>
            <person name="Sikorski J."/>
            <person name="Goker M."/>
            <person name="Detter J.C."/>
            <person name="Bristow J."/>
            <person name="Eisen J.A."/>
            <person name="Markowitz V."/>
            <person name="Hugenholtz P."/>
            <person name="Kyrpides N.C."/>
            <person name="Klenk H.P."/>
            <person name="Woyke T."/>
        </authorList>
    </citation>
    <scope>NUCLEOTIDE SEQUENCE [LARGE SCALE GENOMIC DNA]</scope>
    <source>
        <strain evidence="6">DSM 14884 / JCM 11576 / T1</strain>
    </source>
</reference>
<dbReference type="GO" id="GO:0003700">
    <property type="term" value="F:DNA-binding transcription factor activity"/>
    <property type="evidence" value="ECO:0007669"/>
    <property type="project" value="InterPro"/>
</dbReference>
<proteinExistence type="predicted"/>
<dbReference type="PRINTS" id="PR00778">
    <property type="entry name" value="HTHARSR"/>
</dbReference>
<dbReference type="Proteomes" id="UP000007030">
    <property type="component" value="Chromosome"/>
</dbReference>
<evidence type="ECO:0000256" key="3">
    <source>
        <dbReference type="ARBA" id="ARBA00023163"/>
    </source>
</evidence>
<dbReference type="Gene3D" id="1.10.10.10">
    <property type="entry name" value="Winged helix-like DNA-binding domain superfamily/Winged helix DNA-binding domain"/>
    <property type="match status" value="1"/>
</dbReference>
<accession>F2NKW7</accession>
<keyword evidence="2" id="KW-0238">DNA-binding</keyword>
<keyword evidence="3" id="KW-0804">Transcription</keyword>
<dbReference type="SMART" id="SM00418">
    <property type="entry name" value="HTH_ARSR"/>
    <property type="match status" value="1"/>
</dbReference>
<dbReference type="Pfam" id="PF01022">
    <property type="entry name" value="HTH_5"/>
    <property type="match status" value="1"/>
</dbReference>
<protein>
    <submittedName>
        <fullName evidence="5">Regulatory protein ArsR</fullName>
    </submittedName>
</protein>
<dbReference type="AlphaFoldDB" id="F2NKW7"/>
<dbReference type="STRING" id="869210.Marky_0404"/>
<dbReference type="SUPFAM" id="SSF46785">
    <property type="entry name" value="Winged helix' DNA-binding domain"/>
    <property type="match status" value="1"/>
</dbReference>
<dbReference type="PANTHER" id="PTHR43132:SF6">
    <property type="entry name" value="HTH-TYPE TRANSCRIPTIONAL REPRESSOR CZRA"/>
    <property type="match status" value="1"/>
</dbReference>
<dbReference type="InterPro" id="IPR036390">
    <property type="entry name" value="WH_DNA-bd_sf"/>
</dbReference>
<dbReference type="InterPro" id="IPR001845">
    <property type="entry name" value="HTH_ArsR_DNA-bd_dom"/>
</dbReference>
<dbReference type="PROSITE" id="PS50987">
    <property type="entry name" value="HTH_ARSR_2"/>
    <property type="match status" value="1"/>
</dbReference>
<feature type="domain" description="HTH arsR-type" evidence="4">
    <location>
        <begin position="26"/>
        <end position="118"/>
    </location>
</feature>
<organism evidence="5 6">
    <name type="scientific">Marinithermus hydrothermalis (strain DSM 14884 / JCM 11576 / T1)</name>
    <dbReference type="NCBI Taxonomy" id="869210"/>
    <lineage>
        <taxon>Bacteria</taxon>
        <taxon>Thermotogati</taxon>
        <taxon>Deinococcota</taxon>
        <taxon>Deinococci</taxon>
        <taxon>Thermales</taxon>
        <taxon>Thermaceae</taxon>
        <taxon>Marinithermus</taxon>
    </lineage>
</organism>
<dbReference type="GO" id="GO:0003677">
    <property type="term" value="F:DNA binding"/>
    <property type="evidence" value="ECO:0007669"/>
    <property type="project" value="UniProtKB-KW"/>
</dbReference>
<evidence type="ECO:0000259" key="4">
    <source>
        <dbReference type="PROSITE" id="PS50987"/>
    </source>
</evidence>
<dbReference type="InterPro" id="IPR051011">
    <property type="entry name" value="Metal_resp_trans_reg"/>
</dbReference>